<evidence type="ECO:0000313" key="2">
    <source>
        <dbReference type="EMBL" id="SIT14406.1"/>
    </source>
</evidence>
<protein>
    <recommendedName>
        <fullName evidence="1">Bacterial HORMA domain-containing protein</fullName>
    </recommendedName>
</protein>
<dbReference type="STRING" id="80876.SAMN05421779_10874"/>
<reference evidence="2 3" key="1">
    <citation type="submission" date="2017-01" db="EMBL/GenBank/DDBJ databases">
        <authorList>
            <person name="Mah S.A."/>
            <person name="Swanson W.J."/>
            <person name="Moy G.W."/>
            <person name="Vacquier V.D."/>
        </authorList>
    </citation>
    <scope>NUCLEOTIDE SEQUENCE [LARGE SCALE GENOMIC DNA]</scope>
    <source>
        <strain evidence="2 3">DSM 11589</strain>
    </source>
</reference>
<feature type="domain" description="Bacterial HORMA" evidence="1">
    <location>
        <begin position="1"/>
        <end position="166"/>
    </location>
</feature>
<dbReference type="RefSeq" id="WP_076401810.1">
    <property type="nucleotide sequence ID" value="NZ_FTOA01000008.1"/>
</dbReference>
<evidence type="ECO:0000313" key="3">
    <source>
        <dbReference type="Proteomes" id="UP000185678"/>
    </source>
</evidence>
<dbReference type="AlphaFoldDB" id="A0A1N7PUZ4"/>
<organism evidence="2 3">
    <name type="scientific">Insolitispirillum peregrinum</name>
    <dbReference type="NCBI Taxonomy" id="80876"/>
    <lineage>
        <taxon>Bacteria</taxon>
        <taxon>Pseudomonadati</taxon>
        <taxon>Pseudomonadota</taxon>
        <taxon>Alphaproteobacteria</taxon>
        <taxon>Rhodospirillales</taxon>
        <taxon>Novispirillaceae</taxon>
        <taxon>Insolitispirillum</taxon>
    </lineage>
</organism>
<gene>
    <name evidence="2" type="ORF">SAMN05421779_10874</name>
</gene>
<keyword evidence="3" id="KW-1185">Reference proteome</keyword>
<sequence length="166" mass="18690">MTSVAVNTFTHSVTYVADNILKSLKDIIRLSGLDPSEFVGDWETHMRGVQAWLNSGDLETVKLEIYNPKTDALIFRWDIDIFYGWSGGDGNFWTDTEQLKYAIRKAGLVPSEARYRFLLHTKPGRPDVIGWSRTSERSTDGMVRQSLGTTVEHSGLGASTSYLRRA</sequence>
<dbReference type="Proteomes" id="UP000185678">
    <property type="component" value="Unassembled WGS sequence"/>
</dbReference>
<accession>A0A1N7PUZ4</accession>
<dbReference type="InterPro" id="IPR036570">
    <property type="entry name" value="HORMA_dom_sf"/>
</dbReference>
<dbReference type="SUPFAM" id="SSF56019">
    <property type="entry name" value="The spindle assembly checkpoint protein mad2"/>
    <property type="match status" value="1"/>
</dbReference>
<dbReference type="Pfam" id="PF18173">
    <property type="entry name" value="bacHORMA_2"/>
    <property type="match status" value="1"/>
</dbReference>
<name>A0A1N7PUZ4_9PROT</name>
<proteinExistence type="predicted"/>
<evidence type="ECO:0000259" key="1">
    <source>
        <dbReference type="Pfam" id="PF18173"/>
    </source>
</evidence>
<dbReference type="OrthoDB" id="7836191at2"/>
<dbReference type="EMBL" id="FTOA01000008">
    <property type="protein sequence ID" value="SIT14406.1"/>
    <property type="molecule type" value="Genomic_DNA"/>
</dbReference>
<dbReference type="InterPro" id="IPR040649">
    <property type="entry name" value="Bact_HORMA"/>
</dbReference>